<keyword evidence="5" id="KW-1185">Reference proteome</keyword>
<evidence type="ECO:0000259" key="3">
    <source>
        <dbReference type="Pfam" id="PF14479"/>
    </source>
</evidence>
<dbReference type="GO" id="GO:0016887">
    <property type="term" value="F:ATP hydrolysis activity"/>
    <property type="evidence" value="ECO:0007669"/>
    <property type="project" value="InterPro"/>
</dbReference>
<evidence type="ECO:0000259" key="2">
    <source>
        <dbReference type="Pfam" id="PF00005"/>
    </source>
</evidence>
<dbReference type="InterPro" id="IPR011009">
    <property type="entry name" value="Kinase-like_dom_sf"/>
</dbReference>
<feature type="compositionally biased region" description="Basic residues" evidence="1">
    <location>
        <begin position="281"/>
        <end position="292"/>
    </location>
</feature>
<gene>
    <name evidence="4" type="ORF">FGLOB1_14670</name>
</gene>
<evidence type="ECO:0008006" key="6">
    <source>
        <dbReference type="Google" id="ProtNLM"/>
    </source>
</evidence>
<dbReference type="Pfam" id="PF00005">
    <property type="entry name" value="ABC_tran"/>
    <property type="match status" value="1"/>
</dbReference>
<evidence type="ECO:0000256" key="1">
    <source>
        <dbReference type="SAM" id="MobiDB-lite"/>
    </source>
</evidence>
<dbReference type="InterPro" id="IPR038305">
    <property type="entry name" value="HeLo_sf"/>
</dbReference>
<organism evidence="4 5">
    <name type="scientific">Fusarium globosum</name>
    <dbReference type="NCBI Taxonomy" id="78864"/>
    <lineage>
        <taxon>Eukaryota</taxon>
        <taxon>Fungi</taxon>
        <taxon>Dikarya</taxon>
        <taxon>Ascomycota</taxon>
        <taxon>Pezizomycotina</taxon>
        <taxon>Sordariomycetes</taxon>
        <taxon>Hypocreomycetidae</taxon>
        <taxon>Hypocreales</taxon>
        <taxon>Nectriaceae</taxon>
        <taxon>Fusarium</taxon>
        <taxon>Fusarium fujikuroi species complex</taxon>
    </lineage>
</organism>
<feature type="region of interest" description="Disordered" evidence="1">
    <location>
        <begin position="277"/>
        <end position="303"/>
    </location>
</feature>
<feature type="domain" description="ABC transporter" evidence="2">
    <location>
        <begin position="47"/>
        <end position="97"/>
    </location>
</feature>
<dbReference type="SUPFAM" id="SSF56112">
    <property type="entry name" value="Protein kinase-like (PK-like)"/>
    <property type="match status" value="1"/>
</dbReference>
<dbReference type="InterPro" id="IPR003439">
    <property type="entry name" value="ABC_transporter-like_ATP-bd"/>
</dbReference>
<evidence type="ECO:0000313" key="4">
    <source>
        <dbReference type="EMBL" id="KAF5689718.1"/>
    </source>
</evidence>
<name>A0A8H5XBQ9_9HYPO</name>
<dbReference type="EMBL" id="JAAQPF010001299">
    <property type="protein sequence ID" value="KAF5689718.1"/>
    <property type="molecule type" value="Genomic_DNA"/>
</dbReference>
<dbReference type="Pfam" id="PF14479">
    <property type="entry name" value="HeLo"/>
    <property type="match status" value="1"/>
</dbReference>
<comment type="caution">
    <text evidence="4">The sequence shown here is derived from an EMBL/GenBank/DDBJ whole genome shotgun (WGS) entry which is preliminary data.</text>
</comment>
<dbReference type="InterPro" id="IPR029498">
    <property type="entry name" value="HeLo_dom"/>
</dbReference>
<sequence>GSVLIDDYDINPALFDGSVRFNVGLGAPPGHEATDDEIEEACRLANIHDVIEALPDGYDTECGPSASRLSGGQRQRLAIARALVRRPRLLLLDESTSALDAASEAALQEGLERASRGTTVLAITHRLHTVQKADIIFIVENGQIVDSLIPSLLTLTPHSNAMAEAVGTALAVVGVLGQLFDGCVRAYSLFTAAANLDTGSQRLLCKVRIEEMRLVVWGRDLGVAEGRLEAHLESTRNPQLRSLALQILEELHSAVTDFKKLKNRYGLVDEGRASLEVTGSKPRKLPSPSRKRSKDDESRDLNGVSRVTSERNWGKEMGLRARWVIADKDKFINLLRDLRDFNDGLERLFPTSHLPSFQRAWTNQLLESAQRDVTQLTLLEIASDGVYPKLTTSANLKKLRINLDAKPQASFKPTFALKVPRAALDLSDDAGGGGRSTGRHESAGDIVIEWVDYDRDDVDERVAHVRRLDDLARMMHSASECHPDLHSIDCVGYVDDTSRCRYGLVYKAPSPSFSTLHELIASSDLKTPNLDDRVRLAHTLAVALWSLHSLDWLHKSLCSSNILFFPSAFSASAHSSTAAGALVPDIQCPYLTGFDASRPDLDTALSVAPRDPSILTLHRHPASLRGFPHCKPMDIYSLGLVLLEIGLWKVLRAVLVPGLGSKVGSRYRDVVDKCLAVSEEMTSAEAGKVIEDVVTALEAIRT</sequence>
<dbReference type="PROSITE" id="PS00211">
    <property type="entry name" value="ABC_TRANSPORTER_1"/>
    <property type="match status" value="1"/>
</dbReference>
<accession>A0A8H5XBQ9</accession>
<dbReference type="AlphaFoldDB" id="A0A8H5XBQ9"/>
<evidence type="ECO:0000313" key="5">
    <source>
        <dbReference type="Proteomes" id="UP000532311"/>
    </source>
</evidence>
<dbReference type="GO" id="GO:0005524">
    <property type="term" value="F:ATP binding"/>
    <property type="evidence" value="ECO:0007669"/>
    <property type="project" value="InterPro"/>
</dbReference>
<dbReference type="Gene3D" id="1.20.120.1020">
    <property type="entry name" value="Prion-inhibition and propagation, HeLo domain"/>
    <property type="match status" value="1"/>
</dbReference>
<dbReference type="Proteomes" id="UP000532311">
    <property type="component" value="Unassembled WGS sequence"/>
</dbReference>
<protein>
    <recommendedName>
        <fullName evidence="6">Protein kinase domain-containing protein</fullName>
    </recommendedName>
</protein>
<reference evidence="4 5" key="1">
    <citation type="submission" date="2020-05" db="EMBL/GenBank/DDBJ databases">
        <title>Identification and distribution of gene clusters putatively required for synthesis of sphingolipid metabolism inhibitors in phylogenetically diverse species of the filamentous fungus Fusarium.</title>
        <authorList>
            <person name="Kim H.-S."/>
            <person name="Busman M."/>
            <person name="Brown D.W."/>
            <person name="Divon H."/>
            <person name="Uhlig S."/>
            <person name="Proctor R.H."/>
        </authorList>
    </citation>
    <scope>NUCLEOTIDE SEQUENCE [LARGE SCALE GENOMIC DNA]</scope>
    <source>
        <strain evidence="4 5">NRRL 26131</strain>
    </source>
</reference>
<dbReference type="SUPFAM" id="SSF52540">
    <property type="entry name" value="P-loop containing nucleoside triphosphate hydrolases"/>
    <property type="match status" value="1"/>
</dbReference>
<dbReference type="Gene3D" id="1.10.510.10">
    <property type="entry name" value="Transferase(Phosphotransferase) domain 1"/>
    <property type="match status" value="1"/>
</dbReference>
<dbReference type="PANTHER" id="PTHR37542">
    <property type="entry name" value="HELO DOMAIN-CONTAINING PROTEIN-RELATED"/>
    <property type="match status" value="1"/>
</dbReference>
<dbReference type="InterPro" id="IPR027417">
    <property type="entry name" value="P-loop_NTPase"/>
</dbReference>
<proteinExistence type="predicted"/>
<dbReference type="PANTHER" id="PTHR37542:SF1">
    <property type="entry name" value="PRION-INHIBITION AND PROPAGATION HELO DOMAIN-CONTAINING PROTEIN"/>
    <property type="match status" value="1"/>
</dbReference>
<dbReference type="Gene3D" id="3.40.50.300">
    <property type="entry name" value="P-loop containing nucleotide triphosphate hydrolases"/>
    <property type="match status" value="1"/>
</dbReference>
<feature type="non-terminal residue" evidence="4">
    <location>
        <position position="702"/>
    </location>
</feature>
<feature type="domain" description="Prion-inhibition and propagation HeLo" evidence="3">
    <location>
        <begin position="167"/>
        <end position="379"/>
    </location>
</feature>
<dbReference type="InterPro" id="IPR017871">
    <property type="entry name" value="ABC_transporter-like_CS"/>
</dbReference>